<reference evidence="2 3" key="1">
    <citation type="submission" date="2016-05" db="EMBL/GenBank/DDBJ databases">
        <title>Complete genome sequence of Novosphingobium guangzhouense SA925(T).</title>
        <authorList>
            <person name="Sha S."/>
        </authorList>
    </citation>
    <scope>NUCLEOTIDE SEQUENCE [LARGE SCALE GENOMIC DNA]</scope>
    <source>
        <strain evidence="2 3">SA925</strain>
    </source>
</reference>
<dbReference type="OrthoDB" id="7428787at2"/>
<feature type="signal peptide" evidence="1">
    <location>
        <begin position="1"/>
        <end position="24"/>
    </location>
</feature>
<accession>A0A2K2G228</accession>
<dbReference type="RefSeq" id="WP_103095762.1">
    <property type="nucleotide sequence ID" value="NZ_LYMM01000029.1"/>
</dbReference>
<name>A0A2K2G228_9SPHN</name>
<protein>
    <recommendedName>
        <fullName evidence="4">DUF732 domain-containing protein</fullName>
    </recommendedName>
</protein>
<keyword evidence="1" id="KW-0732">Signal</keyword>
<proteinExistence type="predicted"/>
<dbReference type="AlphaFoldDB" id="A0A2K2G228"/>
<feature type="chain" id="PRO_5014390974" description="DUF732 domain-containing protein" evidence="1">
    <location>
        <begin position="25"/>
        <end position="141"/>
    </location>
</feature>
<evidence type="ECO:0000313" key="3">
    <source>
        <dbReference type="Proteomes" id="UP000236327"/>
    </source>
</evidence>
<gene>
    <name evidence="2" type="ORF">A8V01_04565</name>
</gene>
<dbReference type="Proteomes" id="UP000236327">
    <property type="component" value="Unassembled WGS sequence"/>
</dbReference>
<comment type="caution">
    <text evidence="2">The sequence shown here is derived from an EMBL/GenBank/DDBJ whole genome shotgun (WGS) entry which is preliminary data.</text>
</comment>
<organism evidence="2 3">
    <name type="scientific">Novosphingobium guangzhouense</name>
    <dbReference type="NCBI Taxonomy" id="1850347"/>
    <lineage>
        <taxon>Bacteria</taxon>
        <taxon>Pseudomonadati</taxon>
        <taxon>Pseudomonadota</taxon>
        <taxon>Alphaproteobacteria</taxon>
        <taxon>Sphingomonadales</taxon>
        <taxon>Sphingomonadaceae</taxon>
        <taxon>Novosphingobium</taxon>
    </lineage>
</organism>
<evidence type="ECO:0000313" key="2">
    <source>
        <dbReference type="EMBL" id="PNU05099.1"/>
    </source>
</evidence>
<dbReference type="EMBL" id="LYMM01000029">
    <property type="protein sequence ID" value="PNU05099.1"/>
    <property type="molecule type" value="Genomic_DNA"/>
</dbReference>
<evidence type="ECO:0000256" key="1">
    <source>
        <dbReference type="SAM" id="SignalP"/>
    </source>
</evidence>
<keyword evidence="3" id="KW-1185">Reference proteome</keyword>
<evidence type="ECO:0008006" key="4">
    <source>
        <dbReference type="Google" id="ProtNLM"/>
    </source>
</evidence>
<sequence>MNKLALTVATAALAIAGTSSVAHAAAAKAAAAKSAAKPAAAAPAGGDSQAQHAMLYLKVLISGLQSEKVEEPVKGALVGCLYDNSLGKITESMDKVIAENPGKISRDNPSEMLSVMARICGYQPTASAAGATPAKPAPQGR</sequence>